<comment type="caution">
    <text evidence="2">The sequence shown here is derived from an EMBL/GenBank/DDBJ whole genome shotgun (WGS) entry which is preliminary data.</text>
</comment>
<evidence type="ECO:0000313" key="3">
    <source>
        <dbReference type="Proteomes" id="UP000702544"/>
    </source>
</evidence>
<gene>
    <name evidence="2" type="ORF">GWO12_03350</name>
</gene>
<dbReference type="AlphaFoldDB" id="A0AAE4Z8I7"/>
<dbReference type="Proteomes" id="UP000702544">
    <property type="component" value="Unassembled WGS sequence"/>
</dbReference>
<reference evidence="2 3" key="1">
    <citation type="submission" date="2020-01" db="EMBL/GenBank/DDBJ databases">
        <title>Genomes assembled from Gulf of Kutch pelagic sediment metagenomes.</title>
        <authorList>
            <person name="Chandrashekar M."/>
            <person name="Mahajan M.S."/>
            <person name="Dave K.J."/>
            <person name="Vatsa P."/>
            <person name="Nathani N.M."/>
        </authorList>
    </citation>
    <scope>NUCLEOTIDE SEQUENCE [LARGE SCALE GENOMIC DNA]</scope>
    <source>
        <strain evidence="2">KS3-K002</strain>
    </source>
</reference>
<dbReference type="EMBL" id="JAACAK010000026">
    <property type="protein sequence ID" value="NIR74136.1"/>
    <property type="molecule type" value="Genomic_DNA"/>
</dbReference>
<name>A0AAE4Z8I7_9BACT</name>
<evidence type="ECO:0008006" key="4">
    <source>
        <dbReference type="Google" id="ProtNLM"/>
    </source>
</evidence>
<dbReference type="Gene3D" id="1.20.120.1490">
    <property type="match status" value="1"/>
</dbReference>
<organism evidence="2 3">
    <name type="scientific">Candidatus Kutchimonas denitrificans</name>
    <dbReference type="NCBI Taxonomy" id="3056748"/>
    <lineage>
        <taxon>Bacteria</taxon>
        <taxon>Pseudomonadati</taxon>
        <taxon>Gemmatimonadota</taxon>
        <taxon>Gemmatimonadia</taxon>
        <taxon>Candidatus Palauibacterales</taxon>
        <taxon>Candidatus Palauibacteraceae</taxon>
        <taxon>Candidatus Kutchimonas</taxon>
    </lineage>
</organism>
<proteinExistence type="predicted"/>
<evidence type="ECO:0000256" key="1">
    <source>
        <dbReference type="SAM" id="Coils"/>
    </source>
</evidence>
<keyword evidence="1" id="KW-0175">Coiled coil</keyword>
<sequence length="138" mass="16101">MNGKSKIWAAALLGVALVLGGVSGAALDRALLRDSASAESRDRDRDRDRDRRGRYLDWLAAELDLTEDQRSQVESIIERHREQVSALWRETRPRFEELKQQLRSEIRDLLTEEQLEAYEALLRKSDERRHDKKENDKS</sequence>
<evidence type="ECO:0000313" key="2">
    <source>
        <dbReference type="EMBL" id="NIR74136.1"/>
    </source>
</evidence>
<accession>A0AAE4Z8I7</accession>
<protein>
    <recommendedName>
        <fullName evidence="4">Periplasmic heavy metal sensor</fullName>
    </recommendedName>
</protein>
<feature type="coiled-coil region" evidence="1">
    <location>
        <begin position="63"/>
        <end position="135"/>
    </location>
</feature>